<dbReference type="FunFam" id="3.90.980.10:FF:000001">
    <property type="entry name" value="DNA primase"/>
    <property type="match status" value="1"/>
</dbReference>
<dbReference type="InterPro" id="IPR002694">
    <property type="entry name" value="Znf_CHC2"/>
</dbReference>
<keyword evidence="7 12" id="KW-0863">Zinc-finger</keyword>
<comment type="subunit">
    <text evidence="12">Monomer. Interacts with DnaB.</text>
</comment>
<feature type="domain" description="Toprim" evidence="16">
    <location>
        <begin position="262"/>
        <end position="348"/>
    </location>
</feature>
<dbReference type="GO" id="GO:0008270">
    <property type="term" value="F:zinc ion binding"/>
    <property type="evidence" value="ECO:0007669"/>
    <property type="project" value="UniProtKB-UniRule"/>
</dbReference>
<comment type="catalytic activity">
    <reaction evidence="12">
        <text>ssDNA + n NTP = ssDNA/pppN(pN)n-1 hybrid + (n-1) diphosphate.</text>
        <dbReference type="EC" id="2.7.7.101"/>
    </reaction>
</comment>
<name>A0A1M7Q4M0_9ACTN</name>
<evidence type="ECO:0000313" key="17">
    <source>
        <dbReference type="EMBL" id="SHN25282.1"/>
    </source>
</evidence>
<dbReference type="Gene3D" id="3.90.580.10">
    <property type="entry name" value="Zinc finger, CHC2-type domain"/>
    <property type="match status" value="1"/>
</dbReference>
<keyword evidence="3 12" id="KW-0808">Transferase</keyword>
<comment type="similarity">
    <text evidence="12 13">Belongs to the DnaG primase family.</text>
</comment>
<dbReference type="Pfam" id="PF13662">
    <property type="entry name" value="Toprim_4"/>
    <property type="match status" value="1"/>
</dbReference>
<evidence type="ECO:0000259" key="16">
    <source>
        <dbReference type="PROSITE" id="PS50880"/>
    </source>
</evidence>
<evidence type="ECO:0000256" key="14">
    <source>
        <dbReference type="PIRSR" id="PIRSR002811-1"/>
    </source>
</evidence>
<organism evidence="17 18">
    <name type="scientific">Cryptosporangium aurantiacum</name>
    <dbReference type="NCBI Taxonomy" id="134849"/>
    <lineage>
        <taxon>Bacteria</taxon>
        <taxon>Bacillati</taxon>
        <taxon>Actinomycetota</taxon>
        <taxon>Actinomycetes</taxon>
        <taxon>Cryptosporangiales</taxon>
        <taxon>Cryptosporangiaceae</taxon>
        <taxon>Cryptosporangium</taxon>
    </lineage>
</organism>
<keyword evidence="5 12" id="KW-0235">DNA replication</keyword>
<evidence type="ECO:0000313" key="18">
    <source>
        <dbReference type="Proteomes" id="UP000184440"/>
    </source>
</evidence>
<dbReference type="InterPro" id="IPR050219">
    <property type="entry name" value="DnaG_primase"/>
</dbReference>
<evidence type="ECO:0000256" key="4">
    <source>
        <dbReference type="ARBA" id="ARBA00022695"/>
    </source>
</evidence>
<sequence length="649" mass="69555">MAGRIRDSDIALVRERSAIVDVIGERVTLRPAGGGTFKGLCPFHDEKTPSFNVNPAKGVYYCYGCAEGGDVLSFVMKTEVLSFAEAVERLAARVGVQLTYTEAGPAPVRNSGQRARLIAAHTAAAEFYAEQLGTREALPAREFLAARGFGPDAARQFDCGFAPIGWDALTKHLRGRGFTHEELVTGGISKAARSGSLIDRFRGRLVWPIRDLGGEVIGFGARRLLDGDDGPKYLNTPESPIYKKSHVLYGVAAAKKDIAKQQRAVVVEGYTDVMACHLAGVGTAVATCGTAFGADHIQVLRRLLMDQDEFRGEVIFTFDGDAAGQKAAVRAFEDDQRFVAQTFIAVSPQNMDPCDLRLAHGDSAVRDLVARREPLVAFVLRTILARYDLDTVEGRVAALRAAAPLVARIKDRAMRPEYARKLAGDLGMDLEPVLKAVNEAAGKAQSGKNAQAGRGTPAGRGTQPGRAPRQGTSPEAESAAPVSPAAGGRPDPHDRALLVEREALKLAVQEPVLAGPLFDAVGEDAYTHPSYRAVRRAVAAVGGAVAGTSGPEWVQALVSHCEGSDAQALVVELAVERLFNDGELDPRYVAAQVNEVQRLAIVRRVVAVKSRLQRVNPVDAADEYMKLFGELVALEQYLHGLRQQAIGGL</sequence>
<dbReference type="GO" id="GO:0003899">
    <property type="term" value="F:DNA-directed RNA polymerase activity"/>
    <property type="evidence" value="ECO:0007669"/>
    <property type="project" value="UniProtKB-UniRule"/>
</dbReference>
<dbReference type="RefSeq" id="WP_084741200.1">
    <property type="nucleotide sequence ID" value="NZ_FRCS01000004.1"/>
</dbReference>
<proteinExistence type="inferred from homology"/>
<keyword evidence="8 12" id="KW-0862">Zinc</keyword>
<dbReference type="Pfam" id="PF08275">
    <property type="entry name" value="DNAG_N"/>
    <property type="match status" value="1"/>
</dbReference>
<dbReference type="SUPFAM" id="SSF57783">
    <property type="entry name" value="Zinc beta-ribbon"/>
    <property type="match status" value="1"/>
</dbReference>
<evidence type="ECO:0000256" key="7">
    <source>
        <dbReference type="ARBA" id="ARBA00022771"/>
    </source>
</evidence>
<accession>A0A1M7Q4M0</accession>
<feature type="compositionally biased region" description="Low complexity" evidence="15">
    <location>
        <begin position="473"/>
        <end position="486"/>
    </location>
</feature>
<dbReference type="InterPro" id="IPR006171">
    <property type="entry name" value="TOPRIM_dom"/>
</dbReference>
<dbReference type="HAMAP" id="MF_00974">
    <property type="entry name" value="DNA_primase_DnaG"/>
    <property type="match status" value="1"/>
</dbReference>
<keyword evidence="9" id="KW-0460">Magnesium</keyword>
<gene>
    <name evidence="12" type="primary">dnaG</name>
    <name evidence="17" type="ORF">SAMN05443668_104151</name>
</gene>
<dbReference type="PANTHER" id="PTHR30313">
    <property type="entry name" value="DNA PRIMASE"/>
    <property type="match status" value="1"/>
</dbReference>
<keyword evidence="2 12" id="KW-0639">Primosome</keyword>
<evidence type="ECO:0000256" key="9">
    <source>
        <dbReference type="ARBA" id="ARBA00022842"/>
    </source>
</evidence>
<feature type="region of interest" description="Disordered" evidence="15">
    <location>
        <begin position="441"/>
        <end position="493"/>
    </location>
</feature>
<dbReference type="NCBIfam" id="TIGR01391">
    <property type="entry name" value="dnaG"/>
    <property type="match status" value="1"/>
</dbReference>
<evidence type="ECO:0000256" key="8">
    <source>
        <dbReference type="ARBA" id="ARBA00022833"/>
    </source>
</evidence>
<evidence type="ECO:0000256" key="6">
    <source>
        <dbReference type="ARBA" id="ARBA00022723"/>
    </source>
</evidence>
<evidence type="ECO:0000256" key="13">
    <source>
        <dbReference type="PIRNR" id="PIRNR002811"/>
    </source>
</evidence>
<dbReference type="PANTHER" id="PTHR30313:SF2">
    <property type="entry name" value="DNA PRIMASE"/>
    <property type="match status" value="1"/>
</dbReference>
<dbReference type="GO" id="GO:0000428">
    <property type="term" value="C:DNA-directed RNA polymerase complex"/>
    <property type="evidence" value="ECO:0007669"/>
    <property type="project" value="UniProtKB-KW"/>
</dbReference>
<evidence type="ECO:0000256" key="1">
    <source>
        <dbReference type="ARBA" id="ARBA00022478"/>
    </source>
</evidence>
<dbReference type="SUPFAM" id="SSF56731">
    <property type="entry name" value="DNA primase core"/>
    <property type="match status" value="1"/>
</dbReference>
<comment type="function">
    <text evidence="12 13">RNA polymerase that catalyzes the synthesis of short RNA molecules used as primers for DNA polymerase during DNA replication.</text>
</comment>
<evidence type="ECO:0000256" key="10">
    <source>
        <dbReference type="ARBA" id="ARBA00023125"/>
    </source>
</evidence>
<dbReference type="OrthoDB" id="9803773at2"/>
<dbReference type="Pfam" id="PF10410">
    <property type="entry name" value="DnaB_bind"/>
    <property type="match status" value="1"/>
</dbReference>
<evidence type="ECO:0000256" key="11">
    <source>
        <dbReference type="ARBA" id="ARBA00023163"/>
    </source>
</evidence>
<dbReference type="Pfam" id="PF01807">
    <property type="entry name" value="Zn_ribbon_DnaG"/>
    <property type="match status" value="1"/>
</dbReference>
<dbReference type="Pfam" id="PF08278">
    <property type="entry name" value="DnaG_DnaB_bind"/>
    <property type="match status" value="1"/>
</dbReference>
<keyword evidence="11 12" id="KW-0804">Transcription</keyword>
<dbReference type="InterPro" id="IPR037068">
    <property type="entry name" value="DNA_primase_core_N_sf"/>
</dbReference>
<dbReference type="InterPro" id="IPR006295">
    <property type="entry name" value="DNA_primase_DnaG"/>
</dbReference>
<dbReference type="SMART" id="SM00766">
    <property type="entry name" value="DnaG_DnaB_bind"/>
    <property type="match status" value="1"/>
</dbReference>
<comment type="domain">
    <text evidence="12">Contains an N-terminal zinc-binding domain, a central core domain that contains the primase activity, and a C-terminal DnaB-binding domain.</text>
</comment>
<dbReference type="InterPro" id="IPR013173">
    <property type="entry name" value="DNA_primase_DnaG_DnaB-bd_dom"/>
</dbReference>
<evidence type="ECO:0000256" key="15">
    <source>
        <dbReference type="SAM" id="MobiDB-lite"/>
    </source>
</evidence>
<dbReference type="GO" id="GO:1990077">
    <property type="term" value="C:primosome complex"/>
    <property type="evidence" value="ECO:0007669"/>
    <property type="project" value="UniProtKB-KW"/>
</dbReference>
<dbReference type="STRING" id="134849.SAMN05443668_104151"/>
<dbReference type="InterPro" id="IPR019475">
    <property type="entry name" value="DNA_primase_DnaB-bd"/>
</dbReference>
<dbReference type="Gene3D" id="3.90.980.10">
    <property type="entry name" value="DNA primase, catalytic core, N-terminal domain"/>
    <property type="match status" value="1"/>
</dbReference>
<dbReference type="AlphaFoldDB" id="A0A1M7Q4M0"/>
<dbReference type="PIRSF" id="PIRSF002811">
    <property type="entry name" value="DnaG"/>
    <property type="match status" value="1"/>
</dbReference>
<dbReference type="GO" id="GO:0003677">
    <property type="term" value="F:DNA binding"/>
    <property type="evidence" value="ECO:0007669"/>
    <property type="project" value="UniProtKB-KW"/>
</dbReference>
<dbReference type="EMBL" id="FRCS01000004">
    <property type="protein sequence ID" value="SHN25282.1"/>
    <property type="molecule type" value="Genomic_DNA"/>
</dbReference>
<dbReference type="SMART" id="SM00400">
    <property type="entry name" value="ZnF_CHCC"/>
    <property type="match status" value="1"/>
</dbReference>
<dbReference type="Gene3D" id="3.40.1360.10">
    <property type="match status" value="1"/>
</dbReference>
<keyword evidence="18" id="KW-1185">Reference proteome</keyword>
<dbReference type="InterPro" id="IPR030846">
    <property type="entry name" value="DnaG_bac"/>
</dbReference>
<dbReference type="PROSITE" id="PS50880">
    <property type="entry name" value="TOPRIM"/>
    <property type="match status" value="1"/>
</dbReference>
<dbReference type="InterPro" id="IPR036977">
    <property type="entry name" value="DNA_primase_Znf_CHC2"/>
</dbReference>
<dbReference type="GO" id="GO:0006269">
    <property type="term" value="P:DNA replication, synthesis of primer"/>
    <property type="evidence" value="ECO:0007669"/>
    <property type="project" value="UniProtKB-UniRule"/>
</dbReference>
<dbReference type="InterPro" id="IPR013264">
    <property type="entry name" value="DNAG_N"/>
</dbReference>
<dbReference type="InterPro" id="IPR034151">
    <property type="entry name" value="TOPRIM_DnaG_bac"/>
</dbReference>
<dbReference type="EC" id="2.7.7.101" evidence="12"/>
<protein>
    <recommendedName>
        <fullName evidence="12 13">DNA primase</fullName>
        <ecNumber evidence="12">2.7.7.101</ecNumber>
    </recommendedName>
</protein>
<dbReference type="FunFam" id="3.90.580.10:FF:000001">
    <property type="entry name" value="DNA primase"/>
    <property type="match status" value="1"/>
</dbReference>
<comment type="cofactor">
    <cofactor evidence="12 13 14">
        <name>Zn(2+)</name>
        <dbReference type="ChEBI" id="CHEBI:29105"/>
    </cofactor>
    <text evidence="12 13 14">Binds 1 zinc ion per monomer.</text>
</comment>
<evidence type="ECO:0000256" key="2">
    <source>
        <dbReference type="ARBA" id="ARBA00022515"/>
    </source>
</evidence>
<dbReference type="Proteomes" id="UP000184440">
    <property type="component" value="Unassembled WGS sequence"/>
</dbReference>
<feature type="zinc finger region" description="CHC2-type" evidence="12 14">
    <location>
        <begin position="41"/>
        <end position="65"/>
    </location>
</feature>
<evidence type="ECO:0000256" key="12">
    <source>
        <dbReference type="HAMAP-Rule" id="MF_00974"/>
    </source>
</evidence>
<reference evidence="17 18" key="1">
    <citation type="submission" date="2016-11" db="EMBL/GenBank/DDBJ databases">
        <authorList>
            <person name="Jaros S."/>
            <person name="Januszkiewicz K."/>
            <person name="Wedrychowicz H."/>
        </authorList>
    </citation>
    <scope>NUCLEOTIDE SEQUENCE [LARGE SCALE GENOMIC DNA]</scope>
    <source>
        <strain evidence="17 18">DSM 46144</strain>
    </source>
</reference>
<evidence type="ECO:0000256" key="3">
    <source>
        <dbReference type="ARBA" id="ARBA00022679"/>
    </source>
</evidence>
<keyword evidence="10 12" id="KW-0238">DNA-binding</keyword>
<keyword evidence="6 12" id="KW-0479">Metal-binding</keyword>
<keyword evidence="1 12" id="KW-0240">DNA-directed RNA polymerase</keyword>
<dbReference type="SMART" id="SM00493">
    <property type="entry name" value="TOPRIM"/>
    <property type="match status" value="1"/>
</dbReference>
<evidence type="ECO:0000256" key="5">
    <source>
        <dbReference type="ARBA" id="ARBA00022705"/>
    </source>
</evidence>
<dbReference type="GO" id="GO:0005737">
    <property type="term" value="C:cytoplasm"/>
    <property type="evidence" value="ECO:0007669"/>
    <property type="project" value="TreeGrafter"/>
</dbReference>
<dbReference type="CDD" id="cd03364">
    <property type="entry name" value="TOPRIM_DnaG_primases"/>
    <property type="match status" value="1"/>
</dbReference>
<keyword evidence="4 12" id="KW-0548">Nucleotidyltransferase</keyword>